<dbReference type="GO" id="GO:0034657">
    <property type="term" value="C:GID complex"/>
    <property type="evidence" value="ECO:0007669"/>
    <property type="project" value="TreeGrafter"/>
</dbReference>
<dbReference type="Pfam" id="PF00514">
    <property type="entry name" value="Arm"/>
    <property type="match status" value="1"/>
</dbReference>
<organism evidence="6 7">
    <name type="scientific">Vanilla planifolia</name>
    <name type="common">Vanilla</name>
    <dbReference type="NCBI Taxonomy" id="51239"/>
    <lineage>
        <taxon>Eukaryota</taxon>
        <taxon>Viridiplantae</taxon>
        <taxon>Streptophyta</taxon>
        <taxon>Embryophyta</taxon>
        <taxon>Tracheophyta</taxon>
        <taxon>Spermatophyta</taxon>
        <taxon>Magnoliopsida</taxon>
        <taxon>Liliopsida</taxon>
        <taxon>Asparagales</taxon>
        <taxon>Orchidaceae</taxon>
        <taxon>Vanilloideae</taxon>
        <taxon>Vanilleae</taxon>
        <taxon>Vanilla</taxon>
    </lineage>
</organism>
<evidence type="ECO:0000313" key="7">
    <source>
        <dbReference type="Proteomes" id="UP000639772"/>
    </source>
</evidence>
<dbReference type="OrthoDB" id="5559898at2759"/>
<name>A0A835UL86_VANPL</name>
<dbReference type="GO" id="GO:0043161">
    <property type="term" value="P:proteasome-mediated ubiquitin-dependent protein catabolic process"/>
    <property type="evidence" value="ECO:0007669"/>
    <property type="project" value="TreeGrafter"/>
</dbReference>
<dbReference type="AlphaFoldDB" id="A0A835UL86"/>
<evidence type="ECO:0000256" key="2">
    <source>
        <dbReference type="ARBA" id="ARBA00004496"/>
    </source>
</evidence>
<keyword evidence="5" id="KW-0539">Nucleus</keyword>
<comment type="subcellular location">
    <subcellularLocation>
        <location evidence="2">Cytoplasm</location>
    </subcellularLocation>
    <subcellularLocation>
        <location evidence="1">Nucleus</location>
    </subcellularLocation>
</comment>
<dbReference type="Proteomes" id="UP000639772">
    <property type="component" value="Chromosome 10"/>
</dbReference>
<accession>A0A835UL86</accession>
<keyword evidence="4" id="KW-0677">Repeat</keyword>
<gene>
    <name evidence="6" type="ORF">HPP92_019951</name>
</gene>
<dbReference type="GO" id="GO:0005737">
    <property type="term" value="C:cytoplasm"/>
    <property type="evidence" value="ECO:0007669"/>
    <property type="project" value="UniProtKB-SubCell"/>
</dbReference>
<evidence type="ECO:0000256" key="1">
    <source>
        <dbReference type="ARBA" id="ARBA00004123"/>
    </source>
</evidence>
<keyword evidence="3" id="KW-0963">Cytoplasm</keyword>
<dbReference type="InterPro" id="IPR011989">
    <property type="entry name" value="ARM-like"/>
</dbReference>
<evidence type="ECO:0000313" key="6">
    <source>
        <dbReference type="EMBL" id="KAG0465787.1"/>
    </source>
</evidence>
<evidence type="ECO:0008006" key="8">
    <source>
        <dbReference type="Google" id="ProtNLM"/>
    </source>
</evidence>
<evidence type="ECO:0000256" key="3">
    <source>
        <dbReference type="ARBA" id="ARBA00022490"/>
    </source>
</evidence>
<dbReference type="InterPro" id="IPR038739">
    <property type="entry name" value="ARMC8/Vid28"/>
</dbReference>
<reference evidence="6 7" key="1">
    <citation type="journal article" date="2020" name="Nat. Food">
        <title>A phased Vanilla planifolia genome enables genetic improvement of flavour and production.</title>
        <authorList>
            <person name="Hasing T."/>
            <person name="Tang H."/>
            <person name="Brym M."/>
            <person name="Khazi F."/>
            <person name="Huang T."/>
            <person name="Chambers A.H."/>
        </authorList>
    </citation>
    <scope>NUCLEOTIDE SEQUENCE [LARGE SCALE GENOMIC DNA]</scope>
    <source>
        <tissue evidence="6">Leaf</tissue>
    </source>
</reference>
<comment type="caution">
    <text evidence="6">The sequence shown here is derived from an EMBL/GenBank/DDBJ whole genome shotgun (WGS) entry which is preliminary data.</text>
</comment>
<evidence type="ECO:0000256" key="4">
    <source>
        <dbReference type="ARBA" id="ARBA00022737"/>
    </source>
</evidence>
<sequence length="232" mass="24686">MPSSAATNRPEDLMEKLGVCATDKQGEVLLKALREVKNQIIGNKTKKLLYLHLGAVPKVVSVLAALSSAVGGAAEAPVIVQAAAAIGSFACGVEDGTRAVVEAGAVPHLIQILSHPDEKVVDAGARSLRMIFQSKLAPKYDVLEAKNMKFLLSLLNSNTENLTEVAARIISHSCDKYEEQNVLCDAGALQRLVDLLEGSSSQREACLHALVAIARNNSDIATKFIKLTMEEG</sequence>
<dbReference type="SUPFAM" id="SSF48371">
    <property type="entry name" value="ARM repeat"/>
    <property type="match status" value="1"/>
</dbReference>
<dbReference type="InterPro" id="IPR016024">
    <property type="entry name" value="ARM-type_fold"/>
</dbReference>
<dbReference type="SMART" id="SM00185">
    <property type="entry name" value="ARM"/>
    <property type="match status" value="4"/>
</dbReference>
<protein>
    <recommendedName>
        <fullName evidence="8">Armadillo repeat-containing protein 8</fullName>
    </recommendedName>
</protein>
<dbReference type="InterPro" id="IPR000225">
    <property type="entry name" value="Armadillo"/>
</dbReference>
<evidence type="ECO:0000256" key="5">
    <source>
        <dbReference type="ARBA" id="ARBA00023242"/>
    </source>
</evidence>
<dbReference type="PANTHER" id="PTHR15651:SF7">
    <property type="entry name" value="ARMADILLO REPEAT-CONTAINING PROTEIN 8"/>
    <property type="match status" value="1"/>
</dbReference>
<dbReference type="EMBL" id="JADCNM010000010">
    <property type="protein sequence ID" value="KAG0465787.1"/>
    <property type="molecule type" value="Genomic_DNA"/>
</dbReference>
<dbReference type="PANTHER" id="PTHR15651">
    <property type="entry name" value="ARMADILLO REPEAT-CONTAINING PROTEIN 8"/>
    <property type="match status" value="1"/>
</dbReference>
<proteinExistence type="predicted"/>
<dbReference type="GO" id="GO:0005634">
    <property type="term" value="C:nucleus"/>
    <property type="evidence" value="ECO:0007669"/>
    <property type="project" value="UniProtKB-SubCell"/>
</dbReference>
<dbReference type="Gene3D" id="1.25.10.10">
    <property type="entry name" value="Leucine-rich Repeat Variant"/>
    <property type="match status" value="1"/>
</dbReference>